<dbReference type="SMART" id="SM00985">
    <property type="entry name" value="UBA_e1_C"/>
    <property type="match status" value="1"/>
</dbReference>
<dbReference type="InterPro" id="IPR038252">
    <property type="entry name" value="UBA_E1_C_sf"/>
</dbReference>
<name>A0A1E4TKQ2_9ASCO</name>
<dbReference type="FunFam" id="3.40.50.720:FF:000015">
    <property type="entry name" value="Ubiquitin-activating enzyme E1 1"/>
    <property type="match status" value="1"/>
</dbReference>
<evidence type="ECO:0000256" key="1">
    <source>
        <dbReference type="ARBA" id="ARBA00000488"/>
    </source>
</evidence>
<evidence type="ECO:0000256" key="6">
    <source>
        <dbReference type="ARBA" id="ARBA00022741"/>
    </source>
</evidence>
<evidence type="ECO:0000256" key="9">
    <source>
        <dbReference type="ARBA" id="ARBA00073786"/>
    </source>
</evidence>
<evidence type="ECO:0000256" key="11">
    <source>
        <dbReference type="RuleBase" id="RU000519"/>
    </source>
</evidence>
<dbReference type="Gene3D" id="2.40.30.180">
    <property type="entry name" value="Ubiquitin-activating enzyme E1, FCCH domain"/>
    <property type="match status" value="1"/>
</dbReference>
<dbReference type="FunFam" id="2.40.30.180:FF:000001">
    <property type="entry name" value="ubiquitin-like modifier-activating enzyme 1"/>
    <property type="match status" value="1"/>
</dbReference>
<dbReference type="FunFam" id="1.10.10.2660:FF:000001">
    <property type="entry name" value="Ubiquitin-activating enzyme E1 1"/>
    <property type="match status" value="1"/>
</dbReference>
<evidence type="ECO:0000256" key="10">
    <source>
        <dbReference type="PROSITE-ProRule" id="PRU10132"/>
    </source>
</evidence>
<dbReference type="Gene3D" id="3.10.290.60">
    <property type="entry name" value="Ubiquitin-activating enzyme E1, UFD domain"/>
    <property type="match status" value="1"/>
</dbReference>
<evidence type="ECO:0000256" key="5">
    <source>
        <dbReference type="ARBA" id="ARBA00022598"/>
    </source>
</evidence>
<dbReference type="GO" id="GO:0005737">
    <property type="term" value="C:cytoplasm"/>
    <property type="evidence" value="ECO:0007669"/>
    <property type="project" value="EnsemblFungi"/>
</dbReference>
<dbReference type="FunFam" id="3.10.290.60:FF:000002">
    <property type="entry name" value="Ubiquitin-like modifier-activating enzyme 1"/>
    <property type="match status" value="1"/>
</dbReference>
<evidence type="ECO:0000313" key="14">
    <source>
        <dbReference type="Proteomes" id="UP000095023"/>
    </source>
</evidence>
<dbReference type="AlphaFoldDB" id="A0A1E4TKQ2"/>
<dbReference type="Pfam" id="PF00899">
    <property type="entry name" value="ThiF"/>
    <property type="match status" value="1"/>
</dbReference>
<evidence type="ECO:0000256" key="8">
    <source>
        <dbReference type="ARBA" id="ARBA00022840"/>
    </source>
</evidence>
<dbReference type="GO" id="GO:0031510">
    <property type="term" value="C:SUMO activating enzyme complex"/>
    <property type="evidence" value="ECO:0007669"/>
    <property type="project" value="TreeGrafter"/>
</dbReference>
<dbReference type="InterPro" id="IPR019572">
    <property type="entry name" value="UBA_E1_SCCH"/>
</dbReference>
<dbReference type="Pfam" id="PF16190">
    <property type="entry name" value="E1_FCCH"/>
    <property type="match status" value="1"/>
</dbReference>
<dbReference type="InterPro" id="IPR042302">
    <property type="entry name" value="E1_FCCH_sf"/>
</dbReference>
<evidence type="ECO:0000256" key="7">
    <source>
        <dbReference type="ARBA" id="ARBA00022786"/>
    </source>
</evidence>
<comment type="similarity">
    <text evidence="3 11">Belongs to the ubiquitin-activating E1 family.</text>
</comment>
<dbReference type="Gene3D" id="3.40.50.720">
    <property type="entry name" value="NAD(P)-binding Rossmann-like Domain"/>
    <property type="match status" value="1"/>
</dbReference>
<dbReference type="CDD" id="cd01490">
    <property type="entry name" value="Ube1_repeat2"/>
    <property type="match status" value="1"/>
</dbReference>
<dbReference type="Gene3D" id="1.10.10.2660">
    <property type="entry name" value="Ubiquitin-activating enzyme E1, SCCH domain"/>
    <property type="match status" value="1"/>
</dbReference>
<dbReference type="InterPro" id="IPR018965">
    <property type="entry name" value="Ub-activating_enz_E1_C"/>
</dbReference>
<dbReference type="InterPro" id="IPR033127">
    <property type="entry name" value="UBQ-activ_enz_E1_Cys_AS"/>
</dbReference>
<dbReference type="Pfam" id="PF09358">
    <property type="entry name" value="E1_UFD"/>
    <property type="match status" value="1"/>
</dbReference>
<dbReference type="GO" id="GO:0005524">
    <property type="term" value="F:ATP binding"/>
    <property type="evidence" value="ECO:0007669"/>
    <property type="project" value="UniProtKB-KW"/>
</dbReference>
<organism evidence="13 14">
    <name type="scientific">Tortispora caseinolytica NRRL Y-17796</name>
    <dbReference type="NCBI Taxonomy" id="767744"/>
    <lineage>
        <taxon>Eukaryota</taxon>
        <taxon>Fungi</taxon>
        <taxon>Dikarya</taxon>
        <taxon>Ascomycota</taxon>
        <taxon>Saccharomycotina</taxon>
        <taxon>Trigonopsidomycetes</taxon>
        <taxon>Trigonopsidales</taxon>
        <taxon>Trigonopsidaceae</taxon>
        <taxon>Tortispora</taxon>
    </lineage>
</organism>
<dbReference type="SUPFAM" id="SSF69572">
    <property type="entry name" value="Activating enzymes of the ubiquitin-like proteins"/>
    <property type="match status" value="2"/>
</dbReference>
<dbReference type="NCBIfam" id="TIGR01408">
    <property type="entry name" value="Ube1"/>
    <property type="match status" value="1"/>
</dbReference>
<dbReference type="Pfam" id="PF16191">
    <property type="entry name" value="E1_4HB"/>
    <property type="match status" value="1"/>
</dbReference>
<dbReference type="PANTHER" id="PTHR10953">
    <property type="entry name" value="UBIQUITIN-ACTIVATING ENZYME E1"/>
    <property type="match status" value="1"/>
</dbReference>
<evidence type="ECO:0000256" key="2">
    <source>
        <dbReference type="ARBA" id="ARBA00004906"/>
    </source>
</evidence>
<dbReference type="FunFam" id="3.50.50.80:FF:000001">
    <property type="entry name" value="ubiquitin-like modifier-activating enzyme 1"/>
    <property type="match status" value="1"/>
</dbReference>
<comment type="catalytic activity">
    <reaction evidence="1">
        <text>ATP + ubiquitin + [E1 ubiquitin-activating enzyme]-L-cysteine = AMP + diphosphate + S-ubiquitinyl-[E1 ubiquitin-activating enzyme]-L-cysteine.</text>
        <dbReference type="EC" id="6.2.1.45"/>
    </reaction>
</comment>
<dbReference type="EC" id="6.2.1.45" evidence="4"/>
<keyword evidence="8 11" id="KW-0067">ATP-binding</keyword>
<dbReference type="InterPro" id="IPR018075">
    <property type="entry name" value="UBQ-activ_enz_E1"/>
</dbReference>
<dbReference type="InterPro" id="IPR045886">
    <property type="entry name" value="ThiF/MoeB/HesA"/>
</dbReference>
<keyword evidence="7 11" id="KW-0833">Ubl conjugation pathway</keyword>
<dbReference type="EMBL" id="KV453841">
    <property type="protein sequence ID" value="ODV92350.1"/>
    <property type="molecule type" value="Genomic_DNA"/>
</dbReference>
<dbReference type="GO" id="GO:0019948">
    <property type="term" value="F:SUMO activating enzyme activity"/>
    <property type="evidence" value="ECO:0007669"/>
    <property type="project" value="TreeGrafter"/>
</dbReference>
<dbReference type="OrthoDB" id="10252231at2759"/>
<keyword evidence="6 11" id="KW-0547">Nucleotide-binding</keyword>
<feature type="active site" description="Glycyl thioester intermediate" evidence="10">
    <location>
        <position position="586"/>
    </location>
</feature>
<dbReference type="InterPro" id="IPR042063">
    <property type="entry name" value="Ubi_acti_E1_SCCH"/>
</dbReference>
<dbReference type="UniPathway" id="UPA00143"/>
<sequence length="1009" mass="111486">MDNQSGDIDESLYSRQLYVLGKEAMQQMKSSNVLIIGLGGLGVEIAKNVALAGVKSLTLYDPTPASFIDLSAQYYLTSADIGKPRAQACVSKVAELNEYVPVSVLDTLDQSTVSAFKVVVCTNQSLELQLKVNEWTRASGAAFISSSVRGLFGVHFNDFGEKFTVLDPTGEEPVSGILSEISPDGVVTAHDETRHGLENGDYVRFTEVQGMPGLNEADPLPIKVLGPYTFSVGDVSKYGTYERGGVFHQVKQPKVLEFKPLVESIADPEYLVSDFAKFDRPAQLHIGFIALDKFIQQNSALPRPRNKEDAEKLLDIAKNVVTEYPSIISDANIDEKLISELALQARGNLAPMTAMLGGFAAQEVLKACTGKFSPAKQWLYFDSLESLPPSLSEDDCKEVGSRYDGNIAVLGKKVQDRISNLNMFLVGAGAIGCEMLKVWALLGVGAGPNGKITVTDMDSIERSNLNRQFLFRAPDVGKLKSEAAAKAVTNINPDLNGKIVAMQEKVGADTETIFDDDFWQPIDIVANALDNVDARTYVDRRCVFFRKPLLESGTLGTKGNVQVVIPDLTESYSSSRDPPEKSIPLCTLKSFPNQIEHTIAWAKSMFEEYFTNQEEMVNMYLSNPNFIENTLSTTSDQIGTLNTLYNYLVAAKPTSFEDCIAWARLEFETKFHNDIVQLLYNFPKDSVTSSGIPFWSGPKRAPTPLTFDINNPTHFGFIQAAANLRAYNYGIKVEDSREVYQKVIDSLIIPDFVPKSGIVIKEKDTDPDPEGAAGMSDTDQIQELISKIPPASEFGNFRLNPVEFEKDDDSNFHIDFITAASNLRASNYCIEPADRSKTKFIAGKIIPAIATTTALVTGLVNLELLKLVEGKEKDIEVFKNGFINLALPFFGFSEPIASGKIKYNDKQIDQIWGRFDIYKDLTLQEFIDHFEKEEGLSITMVSHNVSLLYASFFPPKKLKEKYGMKMTELVSAVSKKEIPAGTKTLLFEICADDKEGNDVEILPFICLHL</sequence>
<gene>
    <name evidence="13" type="ORF">CANCADRAFT_56027</name>
</gene>
<keyword evidence="5 11" id="KW-0436">Ligase</keyword>
<comment type="pathway">
    <text evidence="2">Protein modification; protein ubiquitination.</text>
</comment>
<dbReference type="PROSITE" id="PS00865">
    <property type="entry name" value="UBIQUITIN_ACTIVAT_2"/>
    <property type="match status" value="1"/>
</dbReference>
<dbReference type="PANTHER" id="PTHR10953:SF4">
    <property type="entry name" value="UBIQUITIN-ACTIVATING ENZYME E1 C-TERMINAL DOMAIN-CONTAINING PROTEIN"/>
    <property type="match status" value="1"/>
</dbReference>
<dbReference type="PRINTS" id="PR01849">
    <property type="entry name" value="UBIQUITINACT"/>
</dbReference>
<dbReference type="GO" id="GO:0004839">
    <property type="term" value="F:ubiquitin activating enzyme activity"/>
    <property type="evidence" value="ECO:0007669"/>
    <property type="project" value="UniProtKB-EC"/>
</dbReference>
<evidence type="ECO:0000313" key="13">
    <source>
        <dbReference type="EMBL" id="ODV92350.1"/>
    </source>
</evidence>
<dbReference type="FunFam" id="3.40.50.12550:FF:000001">
    <property type="entry name" value="Ubiquitin-activating enzyme E1 1"/>
    <property type="match status" value="1"/>
</dbReference>
<keyword evidence="14" id="KW-1185">Reference proteome</keyword>
<evidence type="ECO:0000259" key="12">
    <source>
        <dbReference type="SMART" id="SM00985"/>
    </source>
</evidence>
<dbReference type="InterPro" id="IPR042449">
    <property type="entry name" value="Ub-E1_IAD_1"/>
</dbReference>
<evidence type="ECO:0000256" key="4">
    <source>
        <dbReference type="ARBA" id="ARBA00012990"/>
    </source>
</evidence>
<accession>A0A1E4TKQ2</accession>
<dbReference type="InterPro" id="IPR032418">
    <property type="entry name" value="E1_FCCH"/>
</dbReference>
<dbReference type="InterPro" id="IPR035985">
    <property type="entry name" value="Ubiquitin-activating_enz"/>
</dbReference>
<dbReference type="Pfam" id="PF10585">
    <property type="entry name" value="UBA_E1_SCCH"/>
    <property type="match status" value="1"/>
</dbReference>
<dbReference type="InterPro" id="IPR000594">
    <property type="entry name" value="ThiF_NAD_FAD-bd"/>
</dbReference>
<dbReference type="GO" id="GO:0016925">
    <property type="term" value="P:protein sumoylation"/>
    <property type="evidence" value="ECO:0007669"/>
    <property type="project" value="TreeGrafter"/>
</dbReference>
<reference evidence="14" key="1">
    <citation type="submission" date="2016-02" db="EMBL/GenBank/DDBJ databases">
        <title>Comparative genomics of biotechnologically important yeasts.</title>
        <authorList>
            <consortium name="DOE Joint Genome Institute"/>
            <person name="Riley R."/>
            <person name="Haridas S."/>
            <person name="Wolfe K.H."/>
            <person name="Lopes M.R."/>
            <person name="Hittinger C.T."/>
            <person name="Goker M."/>
            <person name="Salamov A."/>
            <person name="Wisecaver J."/>
            <person name="Long T.M."/>
            <person name="Aerts A.L."/>
            <person name="Barry K."/>
            <person name="Choi C."/>
            <person name="Clum A."/>
            <person name="Coughlan A.Y."/>
            <person name="Deshpande S."/>
            <person name="Douglass A.P."/>
            <person name="Hanson S.J."/>
            <person name="Klenk H.-P."/>
            <person name="Labutti K."/>
            <person name="Lapidus A."/>
            <person name="Lindquist E."/>
            <person name="Lipzen A."/>
            <person name="Meier-Kolthoff J.P."/>
            <person name="Ohm R.A."/>
            <person name="Otillar R.P."/>
            <person name="Pangilinan J."/>
            <person name="Peng Y."/>
            <person name="Rokas A."/>
            <person name="Rosa C.A."/>
            <person name="Scheuner C."/>
            <person name="Sibirny A.A."/>
            <person name="Slot J.C."/>
            <person name="Stielow J.B."/>
            <person name="Sun H."/>
            <person name="Kurtzman C.P."/>
            <person name="Blackwell M."/>
            <person name="Jeffries T.W."/>
            <person name="Grigoriev I.V."/>
        </authorList>
    </citation>
    <scope>NUCLEOTIDE SEQUENCE [LARGE SCALE GENOMIC DNA]</scope>
    <source>
        <strain evidence="14">NRRL Y-17796</strain>
    </source>
</reference>
<dbReference type="Gene3D" id="3.50.50.80">
    <property type="entry name" value="Ubiquitin-activating enzyme E1, inactive adenylation domain, subdomain 1"/>
    <property type="match status" value="1"/>
</dbReference>
<proteinExistence type="inferred from homology"/>
<dbReference type="InterPro" id="IPR032420">
    <property type="entry name" value="E1_4HB"/>
</dbReference>
<feature type="domain" description="Ubiquitin-activating enzyme E1 C-terminal" evidence="12">
    <location>
        <begin position="878"/>
        <end position="1005"/>
    </location>
</feature>
<dbReference type="InterPro" id="IPR000011">
    <property type="entry name" value="UBQ/SUMO-activ_enz_E1-like"/>
</dbReference>
<dbReference type="Proteomes" id="UP000095023">
    <property type="component" value="Unassembled WGS sequence"/>
</dbReference>
<dbReference type="Gene3D" id="3.40.50.12550">
    <property type="entry name" value="Ubiquitin-activating enzyme E1, inactive adenylation domain, subdomain 2"/>
    <property type="match status" value="1"/>
</dbReference>
<protein>
    <recommendedName>
        <fullName evidence="9">Ubiquitin-activating enzyme E1 1</fullName>
        <ecNumber evidence="4">6.2.1.45</ecNumber>
    </recommendedName>
</protein>
<evidence type="ECO:0000256" key="3">
    <source>
        <dbReference type="ARBA" id="ARBA00005673"/>
    </source>
</evidence>
<dbReference type="CDD" id="cd01491">
    <property type="entry name" value="Ube1_repeat1"/>
    <property type="match status" value="1"/>
</dbReference>